<dbReference type="Proteomes" id="UP000010475">
    <property type="component" value="Chromosome"/>
</dbReference>
<dbReference type="eggNOG" id="ENOG5033ZD5">
    <property type="taxonomic scope" value="Bacteria"/>
</dbReference>
<dbReference type="KEGG" id="csg:Cylst_4535"/>
<accession>K9X2F2</accession>
<keyword evidence="2" id="KW-1185">Reference proteome</keyword>
<protein>
    <submittedName>
        <fullName evidence="1">Uncharacterized protein</fullName>
    </submittedName>
</protein>
<sequence length="306" mass="35579">MFNFFNSYFYPYIQSNLNPDLISSLVAKSIYGLDQYIRQDICDGCIVNERDYVSTLMSYTRLLLRNSLLARNFIHCQSQILSDDLEKEFGCDAIILFRAGDAAKISMFEAKYPRLQKSSYTWDYEQKNQSHFHDQLTRQSHWSASAAIWELFINDYVPGHSLKGFDKYGSTCVWHQDAYQYSEKNIKPYCNPKNKKPHLWDNNNLKECVEQLPYNPLNLEDILNSILSGKQGKTISVIEDSITIESSKGKTIKIPASVNMIRENKNSFFEETGIKHFLFIEISNIEFKINPDVDIYEIINGNDIEF</sequence>
<dbReference type="OrthoDB" id="7062852at2"/>
<evidence type="ECO:0000313" key="2">
    <source>
        <dbReference type="Proteomes" id="UP000010475"/>
    </source>
</evidence>
<dbReference type="HOGENOM" id="CLU_908268_0_0_3"/>
<dbReference type="RefSeq" id="WP_015209853.1">
    <property type="nucleotide sequence ID" value="NC_019757.1"/>
</dbReference>
<evidence type="ECO:0000313" key="1">
    <source>
        <dbReference type="EMBL" id="AFZ26613.1"/>
    </source>
</evidence>
<gene>
    <name evidence="1" type="ORF">Cylst_4535</name>
</gene>
<dbReference type="EMBL" id="CP003642">
    <property type="protein sequence ID" value="AFZ26613.1"/>
    <property type="molecule type" value="Genomic_DNA"/>
</dbReference>
<organism evidence="1 2">
    <name type="scientific">Cylindrospermum stagnale PCC 7417</name>
    <dbReference type="NCBI Taxonomy" id="56107"/>
    <lineage>
        <taxon>Bacteria</taxon>
        <taxon>Bacillati</taxon>
        <taxon>Cyanobacteriota</taxon>
        <taxon>Cyanophyceae</taxon>
        <taxon>Nostocales</taxon>
        <taxon>Nostocaceae</taxon>
        <taxon>Cylindrospermum</taxon>
    </lineage>
</organism>
<name>K9X2F2_9NOST</name>
<dbReference type="AlphaFoldDB" id="K9X2F2"/>
<reference evidence="1 2" key="1">
    <citation type="submission" date="2012-06" db="EMBL/GenBank/DDBJ databases">
        <title>Finished chromosome of genome of Cylindrospermum stagnale PCC 7417.</title>
        <authorList>
            <consortium name="US DOE Joint Genome Institute"/>
            <person name="Gugger M."/>
            <person name="Coursin T."/>
            <person name="Rippka R."/>
            <person name="Tandeau De Marsac N."/>
            <person name="Huntemann M."/>
            <person name="Wei C.-L."/>
            <person name="Han J."/>
            <person name="Detter J.C."/>
            <person name="Han C."/>
            <person name="Tapia R."/>
            <person name="Chen A."/>
            <person name="Kyrpides N."/>
            <person name="Mavromatis K."/>
            <person name="Markowitz V."/>
            <person name="Szeto E."/>
            <person name="Ivanova N."/>
            <person name="Pagani I."/>
            <person name="Pati A."/>
            <person name="Goodwin L."/>
            <person name="Nordberg H.P."/>
            <person name="Cantor M.N."/>
            <person name="Hua S.X."/>
            <person name="Woyke T."/>
            <person name="Kerfeld C.A."/>
        </authorList>
    </citation>
    <scope>NUCLEOTIDE SEQUENCE [LARGE SCALE GENOMIC DNA]</scope>
    <source>
        <strain evidence="1 2">PCC 7417</strain>
    </source>
</reference>
<proteinExistence type="predicted"/>